<organism evidence="2 3">
    <name type="scientific">Stygiolobus azoricus</name>
    <dbReference type="NCBI Taxonomy" id="41675"/>
    <lineage>
        <taxon>Archaea</taxon>
        <taxon>Thermoproteota</taxon>
        <taxon>Thermoprotei</taxon>
        <taxon>Sulfolobales</taxon>
        <taxon>Sulfolobaceae</taxon>
        <taxon>Stygiolobus</taxon>
    </lineage>
</organism>
<dbReference type="SMART" id="SM00966">
    <property type="entry name" value="SpoVT_AbrB"/>
    <property type="match status" value="1"/>
</dbReference>
<keyword evidence="2" id="KW-0238">DNA-binding</keyword>
<dbReference type="InterPro" id="IPR038078">
    <property type="entry name" value="PhoU-like_sf"/>
</dbReference>
<dbReference type="RefSeq" id="WP_156006275.1">
    <property type="nucleotide sequence ID" value="NZ_CP045483.1"/>
</dbReference>
<dbReference type="PANTHER" id="PTHR42930">
    <property type="entry name" value="PHOSPHATE-SPECIFIC TRANSPORT SYSTEM ACCESSORY PROTEIN PHOU"/>
    <property type="match status" value="1"/>
</dbReference>
<dbReference type="InterPro" id="IPR028366">
    <property type="entry name" value="PhoU"/>
</dbReference>
<dbReference type="SUPFAM" id="SSF109755">
    <property type="entry name" value="PhoU-like"/>
    <property type="match status" value="1"/>
</dbReference>
<reference evidence="2 3" key="1">
    <citation type="submission" date="2019-10" db="EMBL/GenBank/DDBJ databases">
        <title>Genome Sequences from Six Type Strain Members of the Archaeal Family Sulfolobaceae: Acidianus ambivalens, Acidianus infernus, Metallosphaera prunae, Stygiolobus azoricus, Sulfolobus metallicus, and Sulfurisphaera ohwakuensis.</title>
        <authorList>
            <person name="Counts J.A."/>
            <person name="Kelly R.M."/>
        </authorList>
    </citation>
    <scope>NUCLEOTIDE SEQUENCE [LARGE SCALE GENOMIC DNA]</scope>
    <source>
        <strain evidence="2 3">FC6</strain>
    </source>
</reference>
<keyword evidence="3" id="KW-1185">Reference proteome</keyword>
<dbReference type="KEGG" id="sazo:D1868_05380"/>
<dbReference type="OrthoDB" id="40991at2157"/>
<dbReference type="GeneID" id="42798480"/>
<proteinExistence type="predicted"/>
<feature type="domain" description="SpoVT-AbrB" evidence="1">
    <location>
        <begin position="11"/>
        <end position="57"/>
    </location>
</feature>
<gene>
    <name evidence="2" type="ORF">D1868_05380</name>
</gene>
<evidence type="ECO:0000313" key="2">
    <source>
        <dbReference type="EMBL" id="QGR19471.1"/>
    </source>
</evidence>
<dbReference type="Gene3D" id="1.20.58.220">
    <property type="entry name" value="Phosphate transport system protein phou homolog 2, domain 2"/>
    <property type="match status" value="1"/>
</dbReference>
<dbReference type="Pfam" id="PF01895">
    <property type="entry name" value="PhoU"/>
    <property type="match status" value="1"/>
</dbReference>
<dbReference type="GO" id="GO:0003677">
    <property type="term" value="F:DNA binding"/>
    <property type="evidence" value="ECO:0007669"/>
    <property type="project" value="UniProtKB-KW"/>
</dbReference>
<name>A0A650CNN3_9CREN</name>
<dbReference type="AlphaFoldDB" id="A0A650CNN3"/>
<protein>
    <submittedName>
        <fullName evidence="2">AbrB/MazE/SpoVT family DNA-binding domain-containing protein</fullName>
    </submittedName>
</protein>
<dbReference type="GO" id="GO:0030643">
    <property type="term" value="P:intracellular phosphate ion homeostasis"/>
    <property type="evidence" value="ECO:0007669"/>
    <property type="project" value="InterPro"/>
</dbReference>
<evidence type="ECO:0000259" key="1">
    <source>
        <dbReference type="SMART" id="SM00966"/>
    </source>
</evidence>
<evidence type="ECO:0000313" key="3">
    <source>
        <dbReference type="Proteomes" id="UP000423396"/>
    </source>
</evidence>
<dbReference type="PANTHER" id="PTHR42930:SF2">
    <property type="entry name" value="PHOU DOMAIN-CONTAINING PROTEIN"/>
    <property type="match status" value="1"/>
</dbReference>
<dbReference type="InterPro" id="IPR026022">
    <property type="entry name" value="PhoU_dom"/>
</dbReference>
<accession>A0A650CNN3</accession>
<dbReference type="GO" id="GO:0045936">
    <property type="term" value="P:negative regulation of phosphate metabolic process"/>
    <property type="evidence" value="ECO:0007669"/>
    <property type="project" value="InterPro"/>
</dbReference>
<sequence>MIKPIVRKIQLTGGSTYIVSLPKSWVKEHSLKPGDEIEIRQDKQLRLILTPKNREGDEKREKTIGLNCNKPDISFVIREIIAYYMAGYSLVTVSCNKFTADDREMIKDVVRKRLLGAEVIDENASSLMIQFLVNEKDLSLTKSISRAFNISYNMLRDSMDALWEGDEKLSKEISDRDDDVDRFYFYTVRQLSLSVEYSDILENEGYNLTQIINIFSVVKSIERISDHSVRILQQLRTLERLDDKRVYDHGKTIADFYKTSVNSFFNKDGNIAHDVIKKEYDLLNSNTLISQSILSSQLDPKKTGSLLIIMDSLRRAIRYSIDIAEATIDLLAKQSEPFEELTD</sequence>
<dbReference type="Pfam" id="PF04014">
    <property type="entry name" value="MazE_antitoxin"/>
    <property type="match status" value="1"/>
</dbReference>
<dbReference type="EMBL" id="CP045483">
    <property type="protein sequence ID" value="QGR19471.1"/>
    <property type="molecule type" value="Genomic_DNA"/>
</dbReference>
<dbReference type="InterPro" id="IPR007159">
    <property type="entry name" value="SpoVT-AbrB_dom"/>
</dbReference>
<dbReference type="Proteomes" id="UP000423396">
    <property type="component" value="Chromosome"/>
</dbReference>